<feature type="transmembrane region" description="Helical" evidence="1">
    <location>
        <begin position="17"/>
        <end position="35"/>
    </location>
</feature>
<reference evidence="2" key="1">
    <citation type="submission" date="2014-11" db="EMBL/GenBank/DDBJ databases">
        <authorList>
            <person name="Otto D Thomas"/>
            <person name="Naeem Raeece"/>
        </authorList>
    </citation>
    <scope>NUCLEOTIDE SEQUENCE</scope>
</reference>
<protein>
    <submittedName>
        <fullName evidence="2">Uncharacterized protein</fullName>
    </submittedName>
</protein>
<sequence>MAEASPTLDPRYTRYDWVPFVTLGILRVIFGSWTTRIDMEISTLHKSFLSTAGTSDSKLADPTLQAMLPGGVSALTNPNFESMSVETA</sequence>
<keyword evidence="1" id="KW-0812">Transmembrane</keyword>
<name>A0A0G4HIM5_9ALVE</name>
<accession>A0A0G4HIM5</accession>
<gene>
    <name evidence="2" type="ORF">Cvel_27842</name>
</gene>
<keyword evidence="1" id="KW-0472">Membrane</keyword>
<dbReference type="EMBL" id="CDMZ01002779">
    <property type="protein sequence ID" value="CEM43865.1"/>
    <property type="molecule type" value="Genomic_DNA"/>
</dbReference>
<proteinExistence type="predicted"/>
<organism evidence="2">
    <name type="scientific">Chromera velia CCMP2878</name>
    <dbReference type="NCBI Taxonomy" id="1169474"/>
    <lineage>
        <taxon>Eukaryota</taxon>
        <taxon>Sar</taxon>
        <taxon>Alveolata</taxon>
        <taxon>Colpodellida</taxon>
        <taxon>Chromeraceae</taxon>
        <taxon>Chromera</taxon>
    </lineage>
</organism>
<keyword evidence="1" id="KW-1133">Transmembrane helix</keyword>
<evidence type="ECO:0000313" key="2">
    <source>
        <dbReference type="EMBL" id="CEM43865.1"/>
    </source>
</evidence>
<evidence type="ECO:0000256" key="1">
    <source>
        <dbReference type="SAM" id="Phobius"/>
    </source>
</evidence>
<dbReference type="AlphaFoldDB" id="A0A0G4HIM5"/>
<dbReference type="VEuPathDB" id="CryptoDB:Cvel_27842"/>